<feature type="region of interest" description="Disordered" evidence="1">
    <location>
        <begin position="66"/>
        <end position="92"/>
    </location>
</feature>
<feature type="compositionally biased region" description="Polar residues" evidence="1">
    <location>
        <begin position="1540"/>
        <end position="1553"/>
    </location>
</feature>
<feature type="compositionally biased region" description="Polar residues" evidence="1">
    <location>
        <begin position="255"/>
        <end position="267"/>
    </location>
</feature>
<feature type="compositionally biased region" description="Polar residues" evidence="1">
    <location>
        <begin position="415"/>
        <end position="429"/>
    </location>
</feature>
<feature type="compositionally biased region" description="Polar residues" evidence="1">
    <location>
        <begin position="1585"/>
        <end position="1597"/>
    </location>
</feature>
<feature type="compositionally biased region" description="Polar residues" evidence="1">
    <location>
        <begin position="1493"/>
        <end position="1516"/>
    </location>
</feature>
<evidence type="ECO:0000313" key="3">
    <source>
        <dbReference type="Proteomes" id="UP000076798"/>
    </source>
</evidence>
<proteinExistence type="predicted"/>
<feature type="region of interest" description="Disordered" evidence="1">
    <location>
        <begin position="1"/>
        <end position="47"/>
    </location>
</feature>
<feature type="compositionally biased region" description="Polar residues" evidence="1">
    <location>
        <begin position="846"/>
        <end position="856"/>
    </location>
</feature>
<evidence type="ECO:0000313" key="2">
    <source>
        <dbReference type="EMBL" id="KZT44109.1"/>
    </source>
</evidence>
<keyword evidence="3" id="KW-1185">Reference proteome</keyword>
<feature type="compositionally biased region" description="Low complexity" evidence="1">
    <location>
        <begin position="1346"/>
        <end position="1363"/>
    </location>
</feature>
<accession>A0A166IVA5</accession>
<dbReference type="STRING" id="1314776.A0A166IVA5"/>
<feature type="compositionally biased region" description="Polar residues" evidence="1">
    <location>
        <begin position="1256"/>
        <end position="1299"/>
    </location>
</feature>
<feature type="region of interest" description="Disordered" evidence="1">
    <location>
        <begin position="871"/>
        <end position="908"/>
    </location>
</feature>
<feature type="compositionally biased region" description="Pro residues" evidence="1">
    <location>
        <begin position="19"/>
        <end position="34"/>
    </location>
</feature>
<feature type="region of interest" description="Disordered" evidence="1">
    <location>
        <begin position="1619"/>
        <end position="1647"/>
    </location>
</feature>
<evidence type="ECO:0000256" key="1">
    <source>
        <dbReference type="SAM" id="MobiDB-lite"/>
    </source>
</evidence>
<feature type="region of interest" description="Disordered" evidence="1">
    <location>
        <begin position="1346"/>
        <end position="1370"/>
    </location>
</feature>
<feature type="compositionally biased region" description="Low complexity" evidence="1">
    <location>
        <begin position="228"/>
        <end position="241"/>
    </location>
</feature>
<feature type="region of interest" description="Disordered" evidence="1">
    <location>
        <begin position="148"/>
        <end position="180"/>
    </location>
</feature>
<name>A0A166IVA5_9AGAM</name>
<feature type="region of interest" description="Disordered" evidence="1">
    <location>
        <begin position="1684"/>
        <end position="1710"/>
    </location>
</feature>
<feature type="compositionally biased region" description="Polar residues" evidence="1">
    <location>
        <begin position="511"/>
        <end position="522"/>
    </location>
</feature>
<feature type="region of interest" description="Disordered" evidence="1">
    <location>
        <begin position="803"/>
        <end position="856"/>
    </location>
</feature>
<feature type="compositionally biased region" description="Low complexity" evidence="1">
    <location>
        <begin position="335"/>
        <end position="346"/>
    </location>
</feature>
<feature type="compositionally biased region" description="Basic and acidic residues" evidence="1">
    <location>
        <begin position="7"/>
        <end position="17"/>
    </location>
</feature>
<feature type="compositionally biased region" description="Basic and acidic residues" evidence="1">
    <location>
        <begin position="1212"/>
        <end position="1223"/>
    </location>
</feature>
<feature type="compositionally biased region" description="Low complexity" evidence="1">
    <location>
        <begin position="148"/>
        <end position="162"/>
    </location>
</feature>
<dbReference type="Proteomes" id="UP000076798">
    <property type="component" value="Unassembled WGS sequence"/>
</dbReference>
<feature type="compositionally biased region" description="Polar residues" evidence="1">
    <location>
        <begin position="385"/>
        <end position="399"/>
    </location>
</feature>
<gene>
    <name evidence="2" type="ORF">SISSUDRAFT_1057104</name>
</gene>
<dbReference type="EMBL" id="KV428005">
    <property type="protein sequence ID" value="KZT44109.1"/>
    <property type="molecule type" value="Genomic_DNA"/>
</dbReference>
<feature type="compositionally biased region" description="Low complexity" evidence="1">
    <location>
        <begin position="1698"/>
        <end position="1708"/>
    </location>
</feature>
<feature type="compositionally biased region" description="Polar residues" evidence="1">
    <location>
        <begin position="1426"/>
        <end position="1435"/>
    </location>
</feature>
<protein>
    <submittedName>
        <fullName evidence="2">Uncharacterized protein</fullName>
    </submittedName>
</protein>
<reference evidence="2 3" key="1">
    <citation type="journal article" date="2016" name="Mol. Biol. Evol.">
        <title>Comparative Genomics of Early-Diverging Mushroom-Forming Fungi Provides Insights into the Origins of Lignocellulose Decay Capabilities.</title>
        <authorList>
            <person name="Nagy L.G."/>
            <person name="Riley R."/>
            <person name="Tritt A."/>
            <person name="Adam C."/>
            <person name="Daum C."/>
            <person name="Floudas D."/>
            <person name="Sun H."/>
            <person name="Yadav J.S."/>
            <person name="Pangilinan J."/>
            <person name="Larsson K.H."/>
            <person name="Matsuura K."/>
            <person name="Barry K."/>
            <person name="Labutti K."/>
            <person name="Kuo R."/>
            <person name="Ohm R.A."/>
            <person name="Bhattacharya S.S."/>
            <person name="Shirouzu T."/>
            <person name="Yoshinaga Y."/>
            <person name="Martin F.M."/>
            <person name="Grigoriev I.V."/>
            <person name="Hibbett D.S."/>
        </authorList>
    </citation>
    <scope>NUCLEOTIDE SEQUENCE [LARGE SCALE GENOMIC DNA]</scope>
    <source>
        <strain evidence="2 3">HHB10207 ss-3</strain>
    </source>
</reference>
<feature type="compositionally biased region" description="Low complexity" evidence="1">
    <location>
        <begin position="989"/>
        <end position="1015"/>
    </location>
</feature>
<feature type="compositionally biased region" description="Low complexity" evidence="1">
    <location>
        <begin position="1085"/>
        <end position="1095"/>
    </location>
</feature>
<feature type="compositionally biased region" description="Polar residues" evidence="1">
    <location>
        <begin position="1096"/>
        <end position="1108"/>
    </location>
</feature>
<feature type="region of interest" description="Disordered" evidence="1">
    <location>
        <begin position="921"/>
        <end position="1305"/>
    </location>
</feature>
<organism evidence="2 3">
    <name type="scientific">Sistotremastrum suecicum HHB10207 ss-3</name>
    <dbReference type="NCBI Taxonomy" id="1314776"/>
    <lineage>
        <taxon>Eukaryota</taxon>
        <taxon>Fungi</taxon>
        <taxon>Dikarya</taxon>
        <taxon>Basidiomycota</taxon>
        <taxon>Agaricomycotina</taxon>
        <taxon>Agaricomycetes</taxon>
        <taxon>Sistotremastrales</taxon>
        <taxon>Sistotremastraceae</taxon>
        <taxon>Sistotremastrum</taxon>
    </lineage>
</organism>
<feature type="region of interest" description="Disordered" evidence="1">
    <location>
        <begin position="497"/>
        <end position="524"/>
    </location>
</feature>
<feature type="region of interest" description="Disordered" evidence="1">
    <location>
        <begin position="1426"/>
        <end position="1555"/>
    </location>
</feature>
<feature type="compositionally biased region" description="Basic and acidic residues" evidence="1">
    <location>
        <begin position="375"/>
        <end position="384"/>
    </location>
</feature>
<feature type="compositionally biased region" description="Basic and acidic residues" evidence="1">
    <location>
        <begin position="1043"/>
        <end position="1052"/>
    </location>
</feature>
<dbReference type="OrthoDB" id="3259825at2759"/>
<feature type="compositionally biased region" description="Low complexity" evidence="1">
    <location>
        <begin position="1624"/>
        <end position="1634"/>
    </location>
</feature>
<feature type="region of interest" description="Disordered" evidence="1">
    <location>
        <begin position="207"/>
        <end position="267"/>
    </location>
</feature>
<feature type="region of interest" description="Disordered" evidence="1">
    <location>
        <begin position="1583"/>
        <end position="1606"/>
    </location>
</feature>
<sequence length="1730" mass="183827">MHRFRKKSDPKPQDSPHLRPQPPSASPSPSPRPRPAQDVPSLPPVDDFRTSLILESLSRRFTLLRAQNASSAEDMRDRPANRGATGSEQSILEEEEGMMLHRLNEIRSANRLQSSSSQVSLPQHNTDSIIAPSIYANSQYSASAIYDTSSSSSNFYPQSPSSGTSRRSKRNSNNLFSSGAARDQSYFRNAHKGSGRSLISLAQSDVSERLTDQDEPVYSGIRPITPDSKTNSTASSNTSETQLERTPVARKLNLPSRSAANLPPQSYSVNSFKRASLALNEVIREIQEGGLIEGGDDLNGGTLGDAYSEVGTPRTNTRTFDSAGRFAGQVLSESESSNSTVVTRSNAHSIGASPTPRIQGYTPGMNRPVTPVTPRDFDSEDLRSHSTTPRATSPASPSKKQSHHGSVLPGILRRGNSTANGRTMSPTGISPSPSPRPRSRANSVNQSMDEFSNNDYLLSSSKTSLHDRRRPASPLTSVTYAPQSAFRDVASAMREWSPTSSYSRPGDMSSPGHSRQGSLSSMHDQHTLGFHNRSQSAARSLTSPALPDSPLIDSSHVSVANMMQFSSSWDRPPSNVSGMDLGNPLMASRGARSGTPTYSHTRSGSAGGPFAEYDYNAMSAFRRSPKPQRPITPSSPTQPIIPYHNPLVLSPILNSSRTSFISTSSSYHSNSETSFKAFDAACRLIDIEPVKLDVIDISDSNRSTSGLLTSDSNAEDDVMDALKEIGLVQADFSAMQDKLVQAGSADGIVPKALNRVPSLRRRKNSITSRAHEVLNTTLNGIVGPPRASDSSRTALLAAVINSIESPSGTPPGPDSLTPASKPATPAPINAAAQVQNPEEESPPPSAQTDGSTKAASALQSLTDALFGSGSSALDASAAEDGPASPTSDAQEQDHVAIEPEVVADADASKQMFGEHAVIVELDDVPVEPSVNVVEEKPDEVEDVPAPVENSEQETQAPAVLVDQPDQPVKESSPAQEETEYHPEPHVEASSSPSFLSSASVTPASTSAPTPDPSVARPNQPAIPEPVARTNGSAVRSPGNDPHLMFDVRRKATEATAALKSPSQPNLALPPARRKGSKRIDTHKISSPYLLSSSNSAGTVNLSSPSMSQVALPDSVRANSGGSKFSKILRGPWKPKSPTADDATSSPAISPALQLAGRTSPWPAASSSRVNIPASANEVDRFKLPPNPPLATPPASAGPTFKGLFGRFRKSRKEHDRTDSDRQEATSFSGSSIYPPPSSGYGSGSFSKSSPHDETTSTDPRSGPSAPSMSASTDYDSTRQQNSITSMPPSETTQSPTYPSRNEENLKKLFDAATDLGVPHEELNAFLTRSASLSSKSEWATQVSSLSRSTSLATPSTTLSSSNTEWHQGDGEKKLASNYAISRANSARVAQSPVGEVFARTRNNLDASNANPDGNTVVRRTLIFPSESQNGSSVTDLSGLLRKASHRRRRASGASAFSGQSIQDRAPTPPPPKMKRFSTENSPPLPHSIASVMPSLSVTSPKSSTNPSEQSTTNTDSFYDMYANGGNGQLGSDLKPKHASLTPSGASSNYSPSEQGPAVEVLELSNGETIWSIVDGLRSGDVEDASTFQSRQSFSSEYSGPLPSPGARDFDGVQLRFKEHKRMSSKSSANSYNANPRKRALSPGPRPETKVFFSSNANIGKMIESMSKVADAGSFNILPHSLSGSSTHANGRGHASGNSLSASVRSDSSANLTVEERLERMLGSLQDGNMV</sequence>
<feature type="region of interest" description="Disordered" evidence="1">
    <location>
        <begin position="335"/>
        <end position="443"/>
    </location>
</feature>